<proteinExistence type="predicted"/>
<name>A0A9D1Z6G8_9FIRM</name>
<sequence>MYPEIEEVLDQYVRPLLRAHGGDMEVLELTDDGVLRFRLRGRCAGCPAADLTTEDLIRAEVTQRLPQVRQVELVYKVSEELLQQARAILRDHYL</sequence>
<evidence type="ECO:0000313" key="3">
    <source>
        <dbReference type="EMBL" id="HIY74540.1"/>
    </source>
</evidence>
<dbReference type="Pfam" id="PF01106">
    <property type="entry name" value="NifU"/>
    <property type="match status" value="1"/>
</dbReference>
<evidence type="ECO:0000256" key="1">
    <source>
        <dbReference type="ARBA" id="ARBA00049958"/>
    </source>
</evidence>
<gene>
    <name evidence="3" type="ORF">H9826_11335</name>
</gene>
<dbReference type="InterPro" id="IPR001075">
    <property type="entry name" value="NIF_FeS_clus_asmbl_NifU_C"/>
</dbReference>
<reference evidence="3" key="2">
    <citation type="submission" date="2021-04" db="EMBL/GenBank/DDBJ databases">
        <authorList>
            <person name="Gilroy R."/>
        </authorList>
    </citation>
    <scope>NUCLEOTIDE SEQUENCE</scope>
    <source>
        <strain evidence="3">CHK33-7979</strain>
    </source>
</reference>
<evidence type="ECO:0000313" key="4">
    <source>
        <dbReference type="Proteomes" id="UP000886824"/>
    </source>
</evidence>
<reference evidence="3" key="1">
    <citation type="journal article" date="2021" name="PeerJ">
        <title>Extensive microbial diversity within the chicken gut microbiome revealed by metagenomics and culture.</title>
        <authorList>
            <person name="Gilroy R."/>
            <person name="Ravi A."/>
            <person name="Getino M."/>
            <person name="Pursley I."/>
            <person name="Horton D.L."/>
            <person name="Alikhan N.F."/>
            <person name="Baker D."/>
            <person name="Gharbi K."/>
            <person name="Hall N."/>
            <person name="Watson M."/>
            <person name="Adriaenssens E.M."/>
            <person name="Foster-Nyarko E."/>
            <person name="Jarju S."/>
            <person name="Secka A."/>
            <person name="Antonio M."/>
            <person name="Oren A."/>
            <person name="Chaudhuri R.R."/>
            <person name="La Ragione R."/>
            <person name="Hildebrand F."/>
            <person name="Pallen M.J."/>
        </authorList>
    </citation>
    <scope>NUCLEOTIDE SEQUENCE</scope>
    <source>
        <strain evidence="3">CHK33-7979</strain>
    </source>
</reference>
<dbReference type="Proteomes" id="UP000886824">
    <property type="component" value="Unassembled WGS sequence"/>
</dbReference>
<comment type="function">
    <text evidence="1">May be involved in the formation or repair of [Fe-S] clusters present in iron-sulfur proteins.</text>
</comment>
<evidence type="ECO:0000259" key="2">
    <source>
        <dbReference type="Pfam" id="PF01106"/>
    </source>
</evidence>
<dbReference type="GO" id="GO:0051536">
    <property type="term" value="F:iron-sulfur cluster binding"/>
    <property type="evidence" value="ECO:0007669"/>
    <property type="project" value="InterPro"/>
</dbReference>
<dbReference type="PANTHER" id="PTHR11178">
    <property type="entry name" value="IRON-SULFUR CLUSTER SCAFFOLD PROTEIN NFU-RELATED"/>
    <property type="match status" value="1"/>
</dbReference>
<dbReference type="InterPro" id="IPR034904">
    <property type="entry name" value="FSCA_dom_sf"/>
</dbReference>
<accession>A0A9D1Z6G8</accession>
<dbReference type="EMBL" id="DXCX01000123">
    <property type="protein sequence ID" value="HIY74540.1"/>
    <property type="molecule type" value="Genomic_DNA"/>
</dbReference>
<feature type="domain" description="NIF system FeS cluster assembly NifU C-terminal" evidence="2">
    <location>
        <begin position="5"/>
        <end position="72"/>
    </location>
</feature>
<protein>
    <submittedName>
        <fullName evidence="3">NifU family protein</fullName>
    </submittedName>
</protein>
<comment type="caution">
    <text evidence="3">The sequence shown here is derived from an EMBL/GenBank/DDBJ whole genome shotgun (WGS) entry which is preliminary data.</text>
</comment>
<dbReference type="AlphaFoldDB" id="A0A9D1Z6G8"/>
<dbReference type="GO" id="GO:0016226">
    <property type="term" value="P:iron-sulfur cluster assembly"/>
    <property type="evidence" value="ECO:0007669"/>
    <property type="project" value="InterPro"/>
</dbReference>
<dbReference type="Gene3D" id="3.30.300.130">
    <property type="entry name" value="Fe-S cluster assembly (FSCA)"/>
    <property type="match status" value="1"/>
</dbReference>
<dbReference type="SUPFAM" id="SSF117916">
    <property type="entry name" value="Fe-S cluster assembly (FSCA) domain-like"/>
    <property type="match status" value="1"/>
</dbReference>
<organism evidence="3 4">
    <name type="scientific">Candidatus Intestinimonas merdavium</name>
    <dbReference type="NCBI Taxonomy" id="2838622"/>
    <lineage>
        <taxon>Bacteria</taxon>
        <taxon>Bacillati</taxon>
        <taxon>Bacillota</taxon>
        <taxon>Clostridia</taxon>
        <taxon>Eubacteriales</taxon>
        <taxon>Intestinimonas</taxon>
    </lineage>
</organism>
<dbReference type="GO" id="GO:0005506">
    <property type="term" value="F:iron ion binding"/>
    <property type="evidence" value="ECO:0007669"/>
    <property type="project" value="InterPro"/>
</dbReference>